<dbReference type="RefSeq" id="WP_245845837.1">
    <property type="nucleotide sequence ID" value="NZ_MVHG01000216.1"/>
</dbReference>
<dbReference type="PANTHER" id="PTHR45398">
    <property type="match status" value="1"/>
</dbReference>
<dbReference type="Pfam" id="PF00668">
    <property type="entry name" value="Condensation"/>
    <property type="match status" value="1"/>
</dbReference>
<dbReference type="AlphaFoldDB" id="A0A1W9Z1L7"/>
<organism evidence="2 3">
    <name type="scientific">Mycobacterium arosiense ATCC BAA-1401 = DSM 45069</name>
    <dbReference type="NCBI Taxonomy" id="1265311"/>
    <lineage>
        <taxon>Bacteria</taxon>
        <taxon>Bacillati</taxon>
        <taxon>Actinomycetota</taxon>
        <taxon>Actinomycetes</taxon>
        <taxon>Mycobacteriales</taxon>
        <taxon>Mycobacteriaceae</taxon>
        <taxon>Mycobacterium</taxon>
        <taxon>Mycobacterium avium complex (MAC)</taxon>
    </lineage>
</organism>
<gene>
    <name evidence="2" type="ORF">BST14_28265</name>
</gene>
<evidence type="ECO:0000259" key="1">
    <source>
        <dbReference type="Pfam" id="PF00668"/>
    </source>
</evidence>
<dbReference type="PANTHER" id="PTHR45398:SF1">
    <property type="entry name" value="ENZYME, PUTATIVE (JCVI)-RELATED"/>
    <property type="match status" value="1"/>
</dbReference>
<dbReference type="Proteomes" id="UP000192707">
    <property type="component" value="Unassembled WGS sequence"/>
</dbReference>
<feature type="non-terminal residue" evidence="2">
    <location>
        <position position="306"/>
    </location>
</feature>
<dbReference type="Gene3D" id="3.30.559.30">
    <property type="entry name" value="Nonribosomal peptide synthetase, condensation domain"/>
    <property type="match status" value="1"/>
</dbReference>
<dbReference type="InterPro" id="IPR023213">
    <property type="entry name" value="CAT-like_dom_sf"/>
</dbReference>
<dbReference type="NCBIfam" id="TIGR01720">
    <property type="entry name" value="NRPS-para261"/>
    <property type="match status" value="1"/>
</dbReference>
<comment type="caution">
    <text evidence="2">The sequence shown here is derived from an EMBL/GenBank/DDBJ whole genome shotgun (WGS) entry which is preliminary data.</text>
</comment>
<accession>A0A1W9Z1L7</accession>
<keyword evidence="3" id="KW-1185">Reference proteome</keyword>
<reference evidence="2 3" key="1">
    <citation type="submission" date="2016-12" db="EMBL/GenBank/DDBJ databases">
        <title>The new phylogeny of genus Mycobacterium.</title>
        <authorList>
            <person name="Tortoli E."/>
            <person name="Trovato A."/>
            <person name="Cirillo D.M."/>
        </authorList>
    </citation>
    <scope>NUCLEOTIDE SEQUENCE [LARGE SCALE GENOMIC DNA]</scope>
    <source>
        <strain evidence="2 3">DSM 45069</strain>
    </source>
</reference>
<sequence length="306" mass="33407">LPHTDPVIGFNYLGRLGAAAGEASETLWRISPEGISLTGAAAAVPLPLAHTIELNAATEDTDTGPLLHATWTWAPSALDHTQATRLAQLWFDALTGICAHVRAGGGGLTPSDITPARLTQHQLDQLHQQHPITDVLPLTPLQEGLLFHASTAHTNDDIYAVQLAFTVTGPLEYYRLRDAVHAVITRHPHLAARFCGQFERPVQVIPADPAPGWRYVDLSDAVDLDEQVHRVCAAERAAVCKLADEPAFRVALIRTGEDRHRFVMTNHHIVVDGWSLPILLGEIFAGYYGQHLPAPAPYRSFVTWLA</sequence>
<dbReference type="GO" id="GO:0003824">
    <property type="term" value="F:catalytic activity"/>
    <property type="evidence" value="ECO:0007669"/>
    <property type="project" value="InterPro"/>
</dbReference>
<protein>
    <submittedName>
        <fullName evidence="2">Non-ribosomal peptide synthetase</fullName>
    </submittedName>
</protein>
<evidence type="ECO:0000313" key="2">
    <source>
        <dbReference type="EMBL" id="ORA06157.1"/>
    </source>
</evidence>
<dbReference type="GO" id="GO:0008610">
    <property type="term" value="P:lipid biosynthetic process"/>
    <property type="evidence" value="ECO:0007669"/>
    <property type="project" value="UniProtKB-ARBA"/>
</dbReference>
<dbReference type="InterPro" id="IPR010060">
    <property type="entry name" value="NRPS_synth"/>
</dbReference>
<dbReference type="InterPro" id="IPR001242">
    <property type="entry name" value="Condensation_dom"/>
</dbReference>
<proteinExistence type="predicted"/>
<feature type="domain" description="Condensation" evidence="1">
    <location>
        <begin position="134"/>
        <end position="305"/>
    </location>
</feature>
<name>A0A1W9Z1L7_MYCAI</name>
<dbReference type="Gene3D" id="3.30.559.10">
    <property type="entry name" value="Chloramphenicol acetyltransferase-like domain"/>
    <property type="match status" value="1"/>
</dbReference>
<dbReference type="SUPFAM" id="SSF52777">
    <property type="entry name" value="CoA-dependent acyltransferases"/>
    <property type="match status" value="1"/>
</dbReference>
<dbReference type="EMBL" id="MVHG01000216">
    <property type="protein sequence ID" value="ORA06157.1"/>
    <property type="molecule type" value="Genomic_DNA"/>
</dbReference>
<feature type="non-terminal residue" evidence="2">
    <location>
        <position position="1"/>
    </location>
</feature>
<evidence type="ECO:0000313" key="3">
    <source>
        <dbReference type="Proteomes" id="UP000192707"/>
    </source>
</evidence>